<reference evidence="3 4" key="1">
    <citation type="submission" date="2016-12" db="EMBL/GenBank/DDBJ databases">
        <authorList>
            <person name="Song W.-J."/>
            <person name="Kurnit D.M."/>
        </authorList>
    </citation>
    <scope>NUCLEOTIDE SEQUENCE [LARGE SCALE GENOMIC DNA]</scope>
    <source>
        <strain evidence="3 4">DSM 30827</strain>
    </source>
</reference>
<dbReference type="PROSITE" id="PS50966">
    <property type="entry name" value="ZF_SWIM"/>
    <property type="match status" value="1"/>
</dbReference>
<evidence type="ECO:0000256" key="1">
    <source>
        <dbReference type="PROSITE-ProRule" id="PRU00325"/>
    </source>
</evidence>
<evidence type="ECO:0000313" key="4">
    <source>
        <dbReference type="Proteomes" id="UP000217209"/>
    </source>
</evidence>
<feature type="domain" description="SWIM-type" evidence="2">
    <location>
        <begin position="138"/>
        <end position="173"/>
    </location>
</feature>
<dbReference type="EMBL" id="CP019688">
    <property type="protein sequence ID" value="AQQ14991.1"/>
    <property type="molecule type" value="Genomic_DNA"/>
</dbReference>
<keyword evidence="4" id="KW-1185">Reference proteome</keyword>
<dbReference type="PANTHER" id="PTHR38133">
    <property type="entry name" value="SLR1429 PROTEIN"/>
    <property type="match status" value="1"/>
</dbReference>
<dbReference type="PANTHER" id="PTHR38133:SF1">
    <property type="entry name" value="SLR1429 PROTEIN"/>
    <property type="match status" value="1"/>
</dbReference>
<dbReference type="InterPro" id="IPR007527">
    <property type="entry name" value="Znf_SWIM"/>
</dbReference>
<keyword evidence="1" id="KW-0862">Zinc</keyword>
<dbReference type="KEGG" id="cgv:CGLAU_05085"/>
<keyword evidence="1" id="KW-0479">Metal-binding</keyword>
<name>A0A1Q2HVV9_9CORY</name>
<dbReference type="Proteomes" id="UP000217209">
    <property type="component" value="Chromosome"/>
</dbReference>
<evidence type="ECO:0000313" key="3">
    <source>
        <dbReference type="EMBL" id="AQQ14991.1"/>
    </source>
</evidence>
<dbReference type="RefSeq" id="WP_095659741.1">
    <property type="nucleotide sequence ID" value="NZ_BAAAKB010000006.1"/>
</dbReference>
<protein>
    <recommendedName>
        <fullName evidence="2">SWIM-type domain-containing protein</fullName>
    </recommendedName>
</protein>
<dbReference type="AlphaFoldDB" id="A0A1Q2HVV9"/>
<evidence type="ECO:0000259" key="2">
    <source>
        <dbReference type="PROSITE" id="PS50966"/>
    </source>
</evidence>
<dbReference type="GO" id="GO:0008270">
    <property type="term" value="F:zinc ion binding"/>
    <property type="evidence" value="ECO:0007669"/>
    <property type="project" value="UniProtKB-KW"/>
</dbReference>
<keyword evidence="1" id="KW-0863">Zinc-finger</keyword>
<sequence length="274" mass="29936">MSSQRPKRPSEDNVIYANFGARKRVATAAETGGPQTVPPTVSKSQAAMRVLNAAVRRTDIGRAKRGHQYAQQRHVTDLRVRPGGMEASVVGSQNEPFYTGFTLPMRTPQELRRAMSEMARSASASKRARAGEFPDSVLDVLLAATPEEFKFFCDCPDSADVCKHAVALAEEAAKQIDADPGTVFAIRSLSMAVFEDSVRDSAHTTAQENASAGSEYFWSGRELPALPTPKIAPMIDDSDSDLLRHAMETVSFTNIDLLHAVSDIEDLYDMLVEE</sequence>
<gene>
    <name evidence="3" type="ORF">CGLAU_05085</name>
</gene>
<organism evidence="3 4">
    <name type="scientific">Corynebacterium glaucum</name>
    <dbReference type="NCBI Taxonomy" id="187491"/>
    <lineage>
        <taxon>Bacteria</taxon>
        <taxon>Bacillati</taxon>
        <taxon>Actinomycetota</taxon>
        <taxon>Actinomycetes</taxon>
        <taxon>Mycobacteriales</taxon>
        <taxon>Corynebacteriaceae</taxon>
        <taxon>Corynebacterium</taxon>
    </lineage>
</organism>
<dbReference type="OrthoDB" id="188274at2"/>
<accession>A0A1Q2HVV9</accession>
<proteinExistence type="predicted"/>